<feature type="compositionally biased region" description="Basic and acidic residues" evidence="2">
    <location>
        <begin position="705"/>
        <end position="720"/>
    </location>
</feature>
<keyword evidence="5" id="KW-1185">Reference proteome</keyword>
<feature type="domain" description="Rho-GAP" evidence="3">
    <location>
        <begin position="169"/>
        <end position="375"/>
    </location>
</feature>
<proteinExistence type="predicted"/>
<dbReference type="InterPro" id="IPR008936">
    <property type="entry name" value="Rho_GTPase_activation_prot"/>
</dbReference>
<dbReference type="Pfam" id="PF00620">
    <property type="entry name" value="RhoGAP"/>
    <property type="match status" value="1"/>
</dbReference>
<feature type="compositionally biased region" description="Basic and acidic residues" evidence="2">
    <location>
        <begin position="493"/>
        <end position="507"/>
    </location>
</feature>
<dbReference type="SMART" id="SM00324">
    <property type="entry name" value="RhoGAP"/>
    <property type="match status" value="1"/>
</dbReference>
<dbReference type="Proteomes" id="UP000792457">
    <property type="component" value="Unassembled WGS sequence"/>
</dbReference>
<dbReference type="SUPFAM" id="SSF48350">
    <property type="entry name" value="GTPase activation domain, GAP"/>
    <property type="match status" value="1"/>
</dbReference>
<feature type="compositionally biased region" description="Basic and acidic residues" evidence="2">
    <location>
        <begin position="150"/>
        <end position="167"/>
    </location>
</feature>
<gene>
    <name evidence="4" type="ORF">J437_LFUL002246</name>
</gene>
<dbReference type="Gene3D" id="1.10.555.10">
    <property type="entry name" value="Rho GTPase activation protein"/>
    <property type="match status" value="1"/>
</dbReference>
<accession>A0A8K0JYW1</accession>
<sequence>MSNDEISSLGGCRWNCIETGRQVRLTDTNLLMISEVERRVLQKVALAKLQALNLGASVRVPTGEDSTVAAKPRRRPYLLRRKARTTTSPLDGGRGKDVNSGSGLVFGIPISQCIENEATANRSGRDSGGSSSRSSAGSLSESTTISPPSPRRDSSDERPRESVEWRWSDGWPEESAPPNPRVPQVVLQCLSHIREYGLHTLGIFRVGSSKKRVRQLREDLDMGKETDLSASQCPHDVAALLKEYFRDLPEPLLCRELYTAFVRTQGIRNRRLQFEALQHLVQLLPPAHRDTLCLLLDFLAVVAKHAEDKRDPHSGEWLSGNKMDSGNLATLFAPNILRRTTGDLSCDSRDEAAEDRLDVINVVSAELLDEVYVHMMDTHPDALDDLLRSRCPPQTEETWDDHLISDGVEQQQGEVQGTPPRRRVWSREEFLHGTAGMGGPDLAMMPRHRSREGKGSKKRTKEPQPDSISRGKSSSEERPRGGSVTDIRTVRMGGERNEDATGSRRATDDEDSADGERGVITASLRIPVPAHVALEDIPFIEDGVSEVGRAPPPRPSTSLPPSPVASSASLTLLADRQPLMQPPPSPTLLSVPLMPPLASSSTEGRSSAPEREAAQISVSAAEIASLEREAQSERKLSAEEAMAEATKRGAIRSMTTVDMSRRQRSSTRAEAAETDKRYARRRYTDGRHAAAALPEVASPKGPVWKRREIIASEPRRRAAQ</sequence>
<dbReference type="PROSITE" id="PS50238">
    <property type="entry name" value="RHOGAP"/>
    <property type="match status" value="1"/>
</dbReference>
<feature type="compositionally biased region" description="Low complexity" evidence="2">
    <location>
        <begin position="128"/>
        <end position="146"/>
    </location>
</feature>
<feature type="region of interest" description="Disordered" evidence="2">
    <location>
        <begin position="544"/>
        <end position="720"/>
    </location>
</feature>
<feature type="region of interest" description="Disordered" evidence="2">
    <location>
        <begin position="431"/>
        <end position="518"/>
    </location>
</feature>
<feature type="region of interest" description="Disordered" evidence="2">
    <location>
        <begin position="119"/>
        <end position="181"/>
    </location>
</feature>
<feature type="compositionally biased region" description="Pro residues" evidence="2">
    <location>
        <begin position="550"/>
        <end position="563"/>
    </location>
</feature>
<feature type="compositionally biased region" description="Basic and acidic residues" evidence="2">
    <location>
        <begin position="670"/>
        <end position="688"/>
    </location>
</feature>
<feature type="compositionally biased region" description="Basic residues" evidence="2">
    <location>
        <begin position="71"/>
        <end position="84"/>
    </location>
</feature>
<feature type="compositionally biased region" description="Basic and acidic residues" evidence="2">
    <location>
        <begin position="625"/>
        <end position="638"/>
    </location>
</feature>
<dbReference type="EMBL" id="KZ308212">
    <property type="protein sequence ID" value="KAG8224801.1"/>
    <property type="molecule type" value="Genomic_DNA"/>
</dbReference>
<evidence type="ECO:0000313" key="4">
    <source>
        <dbReference type="EMBL" id="KAG8224801.1"/>
    </source>
</evidence>
<evidence type="ECO:0000313" key="5">
    <source>
        <dbReference type="Proteomes" id="UP000792457"/>
    </source>
</evidence>
<dbReference type="OrthoDB" id="10024839at2759"/>
<dbReference type="InterPro" id="IPR000198">
    <property type="entry name" value="RhoGAP_dom"/>
</dbReference>
<feature type="compositionally biased region" description="Low complexity" evidence="2">
    <location>
        <begin position="564"/>
        <end position="574"/>
    </location>
</feature>
<comment type="caution">
    <text evidence="4">The sequence shown here is derived from an EMBL/GenBank/DDBJ whole genome shotgun (WGS) entry which is preliminary data.</text>
</comment>
<feature type="compositionally biased region" description="Basic residues" evidence="2">
    <location>
        <begin position="446"/>
        <end position="460"/>
    </location>
</feature>
<keyword evidence="1" id="KW-0343">GTPase activation</keyword>
<evidence type="ECO:0000256" key="1">
    <source>
        <dbReference type="ARBA" id="ARBA00022468"/>
    </source>
</evidence>
<evidence type="ECO:0000259" key="3">
    <source>
        <dbReference type="PROSITE" id="PS50238"/>
    </source>
</evidence>
<dbReference type="PANTHER" id="PTHR12635">
    <property type="entry name" value="RHO-GTPASE-ACTIVATING PROTEIN 6 FAMILY MEMBER"/>
    <property type="match status" value="1"/>
</dbReference>
<feature type="region of interest" description="Disordered" evidence="2">
    <location>
        <begin position="62"/>
        <end position="103"/>
    </location>
</feature>
<reference evidence="4" key="1">
    <citation type="submission" date="2013-04" db="EMBL/GenBank/DDBJ databases">
        <authorList>
            <person name="Qu J."/>
            <person name="Murali S.C."/>
            <person name="Bandaranaike D."/>
            <person name="Bellair M."/>
            <person name="Blankenburg K."/>
            <person name="Chao H."/>
            <person name="Dinh H."/>
            <person name="Doddapaneni H."/>
            <person name="Downs B."/>
            <person name="Dugan-Rocha S."/>
            <person name="Elkadiri S."/>
            <person name="Gnanaolivu R.D."/>
            <person name="Hernandez B."/>
            <person name="Javaid M."/>
            <person name="Jayaseelan J.C."/>
            <person name="Lee S."/>
            <person name="Li M."/>
            <person name="Ming W."/>
            <person name="Munidasa M."/>
            <person name="Muniz J."/>
            <person name="Nguyen L."/>
            <person name="Ongeri F."/>
            <person name="Osuji N."/>
            <person name="Pu L.-L."/>
            <person name="Puazo M."/>
            <person name="Qu C."/>
            <person name="Quiroz J."/>
            <person name="Raj R."/>
            <person name="Weissenberger G."/>
            <person name="Xin Y."/>
            <person name="Zou X."/>
            <person name="Han Y."/>
            <person name="Richards S."/>
            <person name="Worley K."/>
            <person name="Muzny D."/>
            <person name="Gibbs R."/>
        </authorList>
    </citation>
    <scope>NUCLEOTIDE SEQUENCE</scope>
    <source>
        <strain evidence="4">Sampled in the wild</strain>
    </source>
</reference>
<dbReference type="PANTHER" id="PTHR12635:SF7">
    <property type="entry name" value="RHO GTPASE ACTIVATING PROTEIN 6-RELATED"/>
    <property type="match status" value="1"/>
</dbReference>
<reference evidence="4" key="2">
    <citation type="submission" date="2017-10" db="EMBL/GenBank/DDBJ databases">
        <title>Ladona fulva Genome sequencing and assembly.</title>
        <authorList>
            <person name="Murali S."/>
            <person name="Richards S."/>
            <person name="Bandaranaike D."/>
            <person name="Bellair M."/>
            <person name="Blankenburg K."/>
            <person name="Chao H."/>
            <person name="Dinh H."/>
            <person name="Doddapaneni H."/>
            <person name="Dugan-Rocha S."/>
            <person name="Elkadiri S."/>
            <person name="Gnanaolivu R."/>
            <person name="Hernandez B."/>
            <person name="Skinner E."/>
            <person name="Javaid M."/>
            <person name="Lee S."/>
            <person name="Li M."/>
            <person name="Ming W."/>
            <person name="Munidasa M."/>
            <person name="Muniz J."/>
            <person name="Nguyen L."/>
            <person name="Hughes D."/>
            <person name="Osuji N."/>
            <person name="Pu L.-L."/>
            <person name="Puazo M."/>
            <person name="Qu C."/>
            <person name="Quiroz J."/>
            <person name="Raj R."/>
            <person name="Weissenberger G."/>
            <person name="Xin Y."/>
            <person name="Zou X."/>
            <person name="Han Y."/>
            <person name="Worley K."/>
            <person name="Muzny D."/>
            <person name="Gibbs R."/>
        </authorList>
    </citation>
    <scope>NUCLEOTIDE SEQUENCE</scope>
    <source>
        <strain evidence="4">Sampled in the wild</strain>
    </source>
</reference>
<organism evidence="4 5">
    <name type="scientific">Ladona fulva</name>
    <name type="common">Scarce chaser dragonfly</name>
    <name type="synonym">Libellula fulva</name>
    <dbReference type="NCBI Taxonomy" id="123851"/>
    <lineage>
        <taxon>Eukaryota</taxon>
        <taxon>Metazoa</taxon>
        <taxon>Ecdysozoa</taxon>
        <taxon>Arthropoda</taxon>
        <taxon>Hexapoda</taxon>
        <taxon>Insecta</taxon>
        <taxon>Pterygota</taxon>
        <taxon>Palaeoptera</taxon>
        <taxon>Odonata</taxon>
        <taxon>Epiprocta</taxon>
        <taxon>Anisoptera</taxon>
        <taxon>Libelluloidea</taxon>
        <taxon>Libellulidae</taxon>
        <taxon>Ladona</taxon>
    </lineage>
</organism>
<protein>
    <recommendedName>
        <fullName evidence="3">Rho-GAP domain-containing protein</fullName>
    </recommendedName>
</protein>
<dbReference type="InterPro" id="IPR037863">
    <property type="entry name" value="RHOGAP6/36"/>
</dbReference>
<evidence type="ECO:0000256" key="2">
    <source>
        <dbReference type="SAM" id="MobiDB-lite"/>
    </source>
</evidence>
<name>A0A8K0JYW1_LADFU</name>
<dbReference type="GO" id="GO:0007165">
    <property type="term" value="P:signal transduction"/>
    <property type="evidence" value="ECO:0007669"/>
    <property type="project" value="InterPro"/>
</dbReference>
<dbReference type="GO" id="GO:0005096">
    <property type="term" value="F:GTPase activator activity"/>
    <property type="evidence" value="ECO:0007669"/>
    <property type="project" value="UniProtKB-KW"/>
</dbReference>
<dbReference type="AlphaFoldDB" id="A0A8K0JYW1"/>